<keyword evidence="4" id="KW-0804">Transcription</keyword>
<dbReference type="OMA" id="DSEMSIW"/>
<organism evidence="8 9">
    <name type="scientific">Zostera marina</name>
    <name type="common">Eelgrass</name>
    <dbReference type="NCBI Taxonomy" id="29655"/>
    <lineage>
        <taxon>Eukaryota</taxon>
        <taxon>Viridiplantae</taxon>
        <taxon>Streptophyta</taxon>
        <taxon>Embryophyta</taxon>
        <taxon>Tracheophyta</taxon>
        <taxon>Spermatophyta</taxon>
        <taxon>Magnoliopsida</taxon>
        <taxon>Liliopsida</taxon>
        <taxon>Zosteraceae</taxon>
        <taxon>Zostera</taxon>
    </lineage>
</organism>
<evidence type="ECO:0000256" key="6">
    <source>
        <dbReference type="SAM" id="MobiDB-lite"/>
    </source>
</evidence>
<dbReference type="EMBL" id="LFYR01001565">
    <property type="protein sequence ID" value="KMZ60878.1"/>
    <property type="molecule type" value="Genomic_DNA"/>
</dbReference>
<evidence type="ECO:0000259" key="7">
    <source>
        <dbReference type="PROSITE" id="PS51032"/>
    </source>
</evidence>
<keyword evidence="5" id="KW-0539">Nucleus</keyword>
<dbReference type="InterPro" id="IPR036955">
    <property type="entry name" value="AP2/ERF_dom_sf"/>
</dbReference>
<feature type="domain" description="AP2/ERF" evidence="7">
    <location>
        <begin position="17"/>
        <end position="74"/>
    </location>
</feature>
<dbReference type="SMART" id="SM00380">
    <property type="entry name" value="AP2"/>
    <property type="match status" value="1"/>
</dbReference>
<feature type="compositionally biased region" description="Low complexity" evidence="6">
    <location>
        <begin position="95"/>
        <end position="104"/>
    </location>
</feature>
<evidence type="ECO:0000313" key="9">
    <source>
        <dbReference type="Proteomes" id="UP000036987"/>
    </source>
</evidence>
<keyword evidence="2" id="KW-0805">Transcription regulation</keyword>
<reference evidence="9" key="1">
    <citation type="journal article" date="2016" name="Nature">
        <title>The genome of the seagrass Zostera marina reveals angiosperm adaptation to the sea.</title>
        <authorList>
            <person name="Olsen J.L."/>
            <person name="Rouze P."/>
            <person name="Verhelst B."/>
            <person name="Lin Y.-C."/>
            <person name="Bayer T."/>
            <person name="Collen J."/>
            <person name="Dattolo E."/>
            <person name="De Paoli E."/>
            <person name="Dittami S."/>
            <person name="Maumus F."/>
            <person name="Michel G."/>
            <person name="Kersting A."/>
            <person name="Lauritano C."/>
            <person name="Lohaus R."/>
            <person name="Toepel M."/>
            <person name="Tonon T."/>
            <person name="Vanneste K."/>
            <person name="Amirebrahimi M."/>
            <person name="Brakel J."/>
            <person name="Bostroem C."/>
            <person name="Chovatia M."/>
            <person name="Grimwood J."/>
            <person name="Jenkins J.W."/>
            <person name="Jueterbock A."/>
            <person name="Mraz A."/>
            <person name="Stam W.T."/>
            <person name="Tice H."/>
            <person name="Bornberg-Bauer E."/>
            <person name="Green P.J."/>
            <person name="Pearson G.A."/>
            <person name="Procaccini G."/>
            <person name="Duarte C.M."/>
            <person name="Schmutz J."/>
            <person name="Reusch T.B.H."/>
            <person name="Van de Peer Y."/>
        </authorList>
    </citation>
    <scope>NUCLEOTIDE SEQUENCE [LARGE SCALE GENOMIC DNA]</scope>
    <source>
        <strain evidence="9">cv. Finnish</strain>
    </source>
</reference>
<dbReference type="GO" id="GO:0003700">
    <property type="term" value="F:DNA-binding transcription factor activity"/>
    <property type="evidence" value="ECO:0007669"/>
    <property type="project" value="InterPro"/>
</dbReference>
<dbReference type="GO" id="GO:0005634">
    <property type="term" value="C:nucleus"/>
    <property type="evidence" value="ECO:0007669"/>
    <property type="project" value="UniProtKB-SubCell"/>
</dbReference>
<evidence type="ECO:0000256" key="5">
    <source>
        <dbReference type="ARBA" id="ARBA00023242"/>
    </source>
</evidence>
<evidence type="ECO:0000313" key="8">
    <source>
        <dbReference type="EMBL" id="KMZ60878.1"/>
    </source>
</evidence>
<evidence type="ECO:0000256" key="1">
    <source>
        <dbReference type="ARBA" id="ARBA00004123"/>
    </source>
</evidence>
<protein>
    <recommendedName>
        <fullName evidence="7">AP2/ERF domain-containing protein</fullName>
    </recommendedName>
</protein>
<feature type="compositionally biased region" description="Polar residues" evidence="6">
    <location>
        <begin position="75"/>
        <end position="89"/>
    </location>
</feature>
<dbReference type="CDD" id="cd00018">
    <property type="entry name" value="AP2"/>
    <property type="match status" value="1"/>
</dbReference>
<sequence length="143" mass="16115">MSNEEDKCRKTKKLKYVYRGIRRRAWGKWAAEIRDPKKGGRVWLGTYDTPEEAARAYDVAAIEIRGNKAKLNFPNDISISSGSSKPNLVSPTPPETSTASTATMNTATPGIFLPWDDDEEYFPIIADSEMSIWDDTFTTLFND</sequence>
<comment type="subcellular location">
    <subcellularLocation>
        <location evidence="1">Nucleus</location>
    </subcellularLocation>
</comment>
<dbReference type="GO" id="GO:0003677">
    <property type="term" value="F:DNA binding"/>
    <property type="evidence" value="ECO:0007669"/>
    <property type="project" value="UniProtKB-KW"/>
</dbReference>
<dbReference type="Proteomes" id="UP000036987">
    <property type="component" value="Unassembled WGS sequence"/>
</dbReference>
<dbReference type="GO" id="GO:0009873">
    <property type="term" value="P:ethylene-activated signaling pathway"/>
    <property type="evidence" value="ECO:0007669"/>
    <property type="project" value="InterPro"/>
</dbReference>
<proteinExistence type="predicted"/>
<dbReference type="SUPFAM" id="SSF54171">
    <property type="entry name" value="DNA-binding domain"/>
    <property type="match status" value="1"/>
</dbReference>
<feature type="region of interest" description="Disordered" evidence="6">
    <location>
        <begin position="75"/>
        <end position="104"/>
    </location>
</feature>
<dbReference type="PRINTS" id="PR00367">
    <property type="entry name" value="ETHRSPELEMNT"/>
</dbReference>
<evidence type="ECO:0000256" key="4">
    <source>
        <dbReference type="ARBA" id="ARBA00023163"/>
    </source>
</evidence>
<dbReference type="PROSITE" id="PS51032">
    <property type="entry name" value="AP2_ERF"/>
    <property type="match status" value="1"/>
</dbReference>
<accession>A0A0K9NW55</accession>
<dbReference type="Pfam" id="PF00847">
    <property type="entry name" value="AP2"/>
    <property type="match status" value="1"/>
</dbReference>
<evidence type="ECO:0000256" key="2">
    <source>
        <dbReference type="ARBA" id="ARBA00023015"/>
    </source>
</evidence>
<keyword evidence="3" id="KW-0238">DNA-binding</keyword>
<dbReference type="FunFam" id="3.30.730.10:FF:000001">
    <property type="entry name" value="Ethylene-responsive transcription factor 2"/>
    <property type="match status" value="1"/>
</dbReference>
<comment type="caution">
    <text evidence="8">The sequence shown here is derived from an EMBL/GenBank/DDBJ whole genome shotgun (WGS) entry which is preliminary data.</text>
</comment>
<keyword evidence="9" id="KW-1185">Reference proteome</keyword>
<dbReference type="InterPro" id="IPR016177">
    <property type="entry name" value="DNA-bd_dom_sf"/>
</dbReference>
<dbReference type="AlphaFoldDB" id="A0A0K9NW55"/>
<dbReference type="InterPro" id="IPR044808">
    <property type="entry name" value="ERF_plant"/>
</dbReference>
<dbReference type="PANTHER" id="PTHR31190:SF487">
    <property type="entry name" value="OS05G0361700 PROTEIN"/>
    <property type="match status" value="1"/>
</dbReference>
<dbReference type="OrthoDB" id="10038011at2759"/>
<evidence type="ECO:0000256" key="3">
    <source>
        <dbReference type="ARBA" id="ARBA00023125"/>
    </source>
</evidence>
<dbReference type="InterPro" id="IPR001471">
    <property type="entry name" value="AP2/ERF_dom"/>
</dbReference>
<dbReference type="Gene3D" id="3.30.730.10">
    <property type="entry name" value="AP2/ERF domain"/>
    <property type="match status" value="1"/>
</dbReference>
<dbReference type="PANTHER" id="PTHR31190">
    <property type="entry name" value="DNA-BINDING DOMAIN"/>
    <property type="match status" value="1"/>
</dbReference>
<gene>
    <name evidence="8" type="ORF">ZOSMA_56G01090</name>
</gene>
<name>A0A0K9NW55_ZOSMR</name>